<dbReference type="EMBL" id="ADVL01000582">
    <property type="protein sequence ID" value="EFH10968.1"/>
    <property type="molecule type" value="Genomic_DNA"/>
</dbReference>
<keyword evidence="2" id="KW-1185">Reference proteome</keyword>
<dbReference type="AlphaFoldDB" id="D5RP02"/>
<reference evidence="1 2" key="1">
    <citation type="submission" date="2010-04" db="EMBL/GenBank/DDBJ databases">
        <authorList>
            <person name="Qin X."/>
            <person name="Bachman B."/>
            <person name="Battles P."/>
            <person name="Bell A."/>
            <person name="Bess C."/>
            <person name="Bickham C."/>
            <person name="Chaboub L."/>
            <person name="Chen D."/>
            <person name="Coyle M."/>
            <person name="Deiros D.R."/>
            <person name="Dinh H."/>
            <person name="Forbes L."/>
            <person name="Fowler G."/>
            <person name="Francisco L."/>
            <person name="Fu Q."/>
            <person name="Gubbala S."/>
            <person name="Hale W."/>
            <person name="Han Y."/>
            <person name="Hemphill L."/>
            <person name="Highlander S.K."/>
            <person name="Hirani K."/>
            <person name="Hogues M."/>
            <person name="Jackson L."/>
            <person name="Jakkamsetti A."/>
            <person name="Javaid M."/>
            <person name="Jiang H."/>
            <person name="Korchina V."/>
            <person name="Kovar C."/>
            <person name="Lara F."/>
            <person name="Lee S."/>
            <person name="Mata R."/>
            <person name="Mathew T."/>
            <person name="Moen C."/>
            <person name="Morales K."/>
            <person name="Munidasa M."/>
            <person name="Nazareth L."/>
            <person name="Ngo R."/>
            <person name="Nguyen L."/>
            <person name="Okwuonu G."/>
            <person name="Ongeri F."/>
            <person name="Patil S."/>
            <person name="Petrosino J."/>
            <person name="Pham C."/>
            <person name="Pham P."/>
            <person name="Pu L.-L."/>
            <person name="Puazo M."/>
            <person name="Raj R."/>
            <person name="Reid J."/>
            <person name="Rouhana J."/>
            <person name="Saada N."/>
            <person name="Shang Y."/>
            <person name="Simmons D."/>
            <person name="Thornton R."/>
            <person name="Warren J."/>
            <person name="Weissenberger G."/>
            <person name="Zhang J."/>
            <person name="Zhang L."/>
            <person name="Zhou C."/>
            <person name="Zhu D."/>
            <person name="Muzny D."/>
            <person name="Worley K."/>
            <person name="Gibbs R."/>
        </authorList>
    </citation>
    <scope>NUCLEOTIDE SEQUENCE [LARGE SCALE GENOMIC DNA]</scope>
    <source>
        <strain evidence="1 2">ATCC 49957</strain>
    </source>
</reference>
<gene>
    <name evidence="1" type="ORF">HMPREF0731_2813</name>
</gene>
<dbReference type="PANTHER" id="PTHR32114">
    <property type="entry name" value="ABC TRANSPORTER ABCH.3"/>
    <property type="match status" value="1"/>
</dbReference>
<name>D5RP02_9PROT</name>
<dbReference type="Pfam" id="PF13558">
    <property type="entry name" value="SbcC_Walker_B"/>
    <property type="match status" value="1"/>
</dbReference>
<evidence type="ECO:0008006" key="3">
    <source>
        <dbReference type="Google" id="ProtNLM"/>
    </source>
</evidence>
<evidence type="ECO:0000313" key="1">
    <source>
        <dbReference type="EMBL" id="EFH10968.1"/>
    </source>
</evidence>
<dbReference type="PANTHER" id="PTHR32114:SF2">
    <property type="entry name" value="ABC TRANSPORTER ABCH.3"/>
    <property type="match status" value="1"/>
</dbReference>
<dbReference type="Gene3D" id="3.40.50.300">
    <property type="entry name" value="P-loop containing nucleotide triphosphate hydrolases"/>
    <property type="match status" value="1"/>
</dbReference>
<protein>
    <recommendedName>
        <fullName evidence="3">Exonuclease SbcCD, C subunit</fullName>
    </recommendedName>
</protein>
<dbReference type="InterPro" id="IPR027417">
    <property type="entry name" value="P-loop_NTPase"/>
</dbReference>
<sequence length="194" mass="20513">GEALAAAEAALALARDRHALLHDLAETARGKNDRKLTLQGFVLAGLLDEALAAANARLEGMLGGRYRLRRREEPGRAIGLDIEVLDEWTGRERPAGTLSGGEGFCAALALALGLADTVQAHAGARRIDALFIDEGFGTLDEEALDKAMDVLAALPAGDRLVGLISHVPELRSRIPARLEVTPGPRGSRARFVLG</sequence>
<feature type="non-terminal residue" evidence="1">
    <location>
        <position position="1"/>
    </location>
</feature>
<dbReference type="Proteomes" id="UP000005324">
    <property type="component" value="Unassembled WGS sequence"/>
</dbReference>
<dbReference type="RefSeq" id="WP_007006521.1">
    <property type="nucleotide sequence ID" value="NZ_GG771143.1"/>
</dbReference>
<dbReference type="SUPFAM" id="SSF52540">
    <property type="entry name" value="P-loop containing nucleoside triphosphate hydrolases"/>
    <property type="match status" value="1"/>
</dbReference>
<accession>D5RP02</accession>
<proteinExistence type="predicted"/>
<comment type="caution">
    <text evidence="1">The sequence shown here is derived from an EMBL/GenBank/DDBJ whole genome shotgun (WGS) entry which is preliminary data.</text>
</comment>
<dbReference type="HOGENOM" id="CLU_104217_0_0_5"/>
<organism evidence="1 2">
    <name type="scientific">Pseudoroseomonas cervicalis ATCC 49957</name>
    <dbReference type="NCBI Taxonomy" id="525371"/>
    <lineage>
        <taxon>Bacteria</taxon>
        <taxon>Pseudomonadati</taxon>
        <taxon>Pseudomonadota</taxon>
        <taxon>Alphaproteobacteria</taxon>
        <taxon>Acetobacterales</taxon>
        <taxon>Roseomonadaceae</taxon>
        <taxon>Roseomonas</taxon>
    </lineage>
</organism>
<evidence type="ECO:0000313" key="2">
    <source>
        <dbReference type="Proteomes" id="UP000005324"/>
    </source>
</evidence>